<evidence type="ECO:0000256" key="8">
    <source>
        <dbReference type="ARBA" id="ARBA00023136"/>
    </source>
</evidence>
<evidence type="ECO:0000256" key="2">
    <source>
        <dbReference type="ARBA" id="ARBA00004190"/>
    </source>
</evidence>
<dbReference type="GO" id="GO:0070412">
    <property type="term" value="F:R-SMAD binding"/>
    <property type="evidence" value="ECO:0007669"/>
    <property type="project" value="InterPro"/>
</dbReference>
<dbReference type="Proteomes" id="UP000789390">
    <property type="component" value="Unassembled WGS sequence"/>
</dbReference>
<feature type="compositionally biased region" description="Polar residues" evidence="9">
    <location>
        <begin position="466"/>
        <end position="479"/>
    </location>
</feature>
<feature type="compositionally biased region" description="Low complexity" evidence="9">
    <location>
        <begin position="302"/>
        <end position="315"/>
    </location>
</feature>
<feature type="region of interest" description="Disordered" evidence="9">
    <location>
        <begin position="210"/>
        <end position="236"/>
    </location>
</feature>
<comment type="similarity">
    <text evidence="3">Belongs to the PMEPA1 family.</text>
</comment>
<dbReference type="InterPro" id="IPR043445">
    <property type="entry name" value="TMEPAI/LRAD4"/>
</dbReference>
<keyword evidence="7" id="KW-1133">Transmembrane helix</keyword>
<keyword evidence="4" id="KW-0812">Transmembrane</keyword>
<evidence type="ECO:0000256" key="1">
    <source>
        <dbReference type="ARBA" id="ARBA00004146"/>
    </source>
</evidence>
<protein>
    <submittedName>
        <fullName evidence="10">Uncharacterized protein</fullName>
    </submittedName>
</protein>
<feature type="compositionally biased region" description="Basic residues" evidence="9">
    <location>
        <begin position="65"/>
        <end position="75"/>
    </location>
</feature>
<reference evidence="10" key="1">
    <citation type="submission" date="2021-11" db="EMBL/GenBank/DDBJ databases">
        <authorList>
            <person name="Schell T."/>
        </authorList>
    </citation>
    <scope>NUCLEOTIDE SEQUENCE</scope>
    <source>
        <strain evidence="10">M5</strain>
    </source>
</reference>
<evidence type="ECO:0000256" key="9">
    <source>
        <dbReference type="SAM" id="MobiDB-lite"/>
    </source>
</evidence>
<dbReference type="GO" id="GO:0009968">
    <property type="term" value="P:negative regulation of signal transduction"/>
    <property type="evidence" value="ECO:0007669"/>
    <property type="project" value="UniProtKB-KW"/>
</dbReference>
<dbReference type="PANTHER" id="PTHR16514:SF3">
    <property type="entry name" value="LOW-DENSITY LIPOPROTEIN RECEPTOR CLASS A DOMAIN-CONTAINING PROTEIN 4-LIKE ISOFORM X1"/>
    <property type="match status" value="1"/>
</dbReference>
<evidence type="ECO:0000256" key="4">
    <source>
        <dbReference type="ARBA" id="ARBA00022692"/>
    </source>
</evidence>
<dbReference type="PANTHER" id="PTHR16514">
    <property type="entry name" value="LOW DENSITY LIPOPROTEIN RECEPTOR CLASS A DOMAIN-CONTAINING 4A"/>
    <property type="match status" value="1"/>
</dbReference>
<dbReference type="AlphaFoldDB" id="A0A8J2WE78"/>
<feature type="compositionally biased region" description="Basic and acidic residues" evidence="9">
    <location>
        <begin position="290"/>
        <end position="301"/>
    </location>
</feature>
<feature type="region of interest" description="Disordered" evidence="9">
    <location>
        <begin position="256"/>
        <end position="315"/>
    </location>
</feature>
<comment type="caution">
    <text evidence="10">The sequence shown here is derived from an EMBL/GenBank/DDBJ whole genome shotgun (WGS) entry which is preliminary data.</text>
</comment>
<evidence type="ECO:0000313" key="10">
    <source>
        <dbReference type="EMBL" id="CAH0103832.1"/>
    </source>
</evidence>
<name>A0A8J2WE78_9CRUS</name>
<evidence type="ECO:0000313" key="11">
    <source>
        <dbReference type="Proteomes" id="UP000789390"/>
    </source>
</evidence>
<evidence type="ECO:0000256" key="6">
    <source>
        <dbReference type="ARBA" id="ARBA00022753"/>
    </source>
</evidence>
<comment type="subcellular location">
    <subcellularLocation>
        <location evidence="1">Early endosome membrane</location>
    </subcellularLocation>
    <subcellularLocation>
        <location evidence="2">Endosome membrane</location>
        <topology evidence="2">Single-pass membrane protein</topology>
    </subcellularLocation>
</comment>
<feature type="compositionally biased region" description="Low complexity" evidence="9">
    <location>
        <begin position="39"/>
        <end position="62"/>
    </location>
</feature>
<dbReference type="EMBL" id="CAKKLH010000115">
    <property type="protein sequence ID" value="CAH0103832.1"/>
    <property type="molecule type" value="Genomic_DNA"/>
</dbReference>
<feature type="compositionally biased region" description="Low complexity" evidence="9">
    <location>
        <begin position="256"/>
        <end position="272"/>
    </location>
</feature>
<evidence type="ECO:0000256" key="7">
    <source>
        <dbReference type="ARBA" id="ARBA00022989"/>
    </source>
</evidence>
<gene>
    <name evidence="10" type="ORF">DGAL_LOCUS6506</name>
</gene>
<evidence type="ECO:0000256" key="5">
    <source>
        <dbReference type="ARBA" id="ARBA00022700"/>
    </source>
</evidence>
<evidence type="ECO:0000256" key="3">
    <source>
        <dbReference type="ARBA" id="ARBA00009908"/>
    </source>
</evidence>
<proteinExistence type="inferred from homology"/>
<sequence>MGARSWSSSAPSVPSSHQQQQQQHQSSYSTTTGAAGPFLSSSSSSLSSSPSSSPPSSSSPSPTGGKKHRHHHHYNHLQQQQQQPKLPTRTTERHAFFRIPVTGEGTKKPLDLTPQSVATAKAAAAAAAQRAERNLSVKRDLAFDLPTCPTLPDGEEKPYGSSTRLRIRDHDQESEIYRECIRPPPNRTVHETSTSFPPFRCNSESILTGHLPSDGRVGHSKTACPSSSISSTTTNNSQSSSIMAVYCCTSASYSSSTSSLSSNSYGSSSSSSGGYGYRNLSHRQQQQQPKQHEKENRDGKDLLSSPPSSSTGTRLLLDIHGQPIVTRSKSMSTGSSLQQQDAAATSSSSSSCNLLAVMVPLPPPQQHLTIPASSCTTSKTLESTMKSCVRSFRDKVHPSNGKTGGANSPISCSVMSPPIGGAVGGGVDNAGFVESTSSASACFNRWHQPSATLPEQLHNNNNNSNLQTTEEPSSISSRSKLANLPVVPCASAASITSSTSIQTRRDL</sequence>
<keyword evidence="11" id="KW-1185">Reference proteome</keyword>
<dbReference type="OrthoDB" id="6378300at2759"/>
<accession>A0A8J2WE78</accession>
<keyword evidence="8" id="KW-0472">Membrane</keyword>
<keyword evidence="6" id="KW-0967">Endosome</keyword>
<organism evidence="10 11">
    <name type="scientific">Daphnia galeata</name>
    <dbReference type="NCBI Taxonomy" id="27404"/>
    <lineage>
        <taxon>Eukaryota</taxon>
        <taxon>Metazoa</taxon>
        <taxon>Ecdysozoa</taxon>
        <taxon>Arthropoda</taxon>
        <taxon>Crustacea</taxon>
        <taxon>Branchiopoda</taxon>
        <taxon>Diplostraca</taxon>
        <taxon>Cladocera</taxon>
        <taxon>Anomopoda</taxon>
        <taxon>Daphniidae</taxon>
        <taxon>Daphnia</taxon>
    </lineage>
</organism>
<dbReference type="GO" id="GO:0000139">
    <property type="term" value="C:Golgi membrane"/>
    <property type="evidence" value="ECO:0007669"/>
    <property type="project" value="TreeGrafter"/>
</dbReference>
<dbReference type="GO" id="GO:0031901">
    <property type="term" value="C:early endosome membrane"/>
    <property type="evidence" value="ECO:0007669"/>
    <property type="project" value="UniProtKB-SubCell"/>
</dbReference>
<keyword evidence="5" id="KW-0734">Signal transduction inhibitor</keyword>
<feature type="region of interest" description="Disordered" evidence="9">
    <location>
        <begin position="452"/>
        <end position="479"/>
    </location>
</feature>
<feature type="compositionally biased region" description="Low complexity" evidence="9">
    <location>
        <begin position="226"/>
        <end position="236"/>
    </location>
</feature>
<feature type="region of interest" description="Disordered" evidence="9">
    <location>
        <begin position="1"/>
        <end position="89"/>
    </location>
</feature>
<feature type="compositionally biased region" description="Low complexity" evidence="9">
    <location>
        <begin position="1"/>
        <end position="29"/>
    </location>
</feature>